<comment type="caution">
    <text evidence="7">The sequence shown here is derived from an EMBL/GenBank/DDBJ whole genome shotgun (WGS) entry which is preliminary data.</text>
</comment>
<gene>
    <name evidence="7" type="ORF">GCM10009765_45370</name>
</gene>
<organism evidence="7 8">
    <name type="scientific">Fodinicola feengrottensis</name>
    <dbReference type="NCBI Taxonomy" id="435914"/>
    <lineage>
        <taxon>Bacteria</taxon>
        <taxon>Bacillati</taxon>
        <taxon>Actinomycetota</taxon>
        <taxon>Actinomycetes</taxon>
        <taxon>Mycobacteriales</taxon>
        <taxon>Fodinicola</taxon>
    </lineage>
</organism>
<sequence length="662" mass="71808">MSEQPEILWSPDPERAAGSKLAAFTAWVRDNRGVELADPLGGYAALHDWSVTDLEGFWGAAAQFFDVRFHRAAQRVLADDSMPGARWFPGARLNYAEHALRALPGRTDTDVAVVFRREDGLSAELTVAELRSQVASARAGLQGLGVRKGDRVVALAPNCPQTLVAFLAAASLGAIWSSCSPDFGPRAIFDRFAQIEPVVLVAVNGYCYNGKTFDVTPTVQRLRDEIPSLRNTVLIDYVEGSAELAGTLDWQRFLDENAGANPAYEPVDFDHPLWVLYSSGTTGLPKGIVQGQGGILLEHLKILGLHGDLGPSQRFFWFTTTGWMMWNFLISGLLVGATIVLYDGNPAYPDLGVLWRLAAEQKIDYFGTSAPFIQACLKKGLRPRDEVDLTGIRVLGSTGSPLSTEGFRWIAEAVGEHVQISSTSGGTDLCTAFVGSAPTVPVWMGEMSCAALGAAAYAYDESGQPVIGEVGELVVTRPMPSMPVSFWNDPDGSRLRAAYFEMYPGKWRHGDWFMLTERGSCVIFGRSDSTLNRGGVRMGTAEFYRVVEGFDEVLDSLVIDTTALGPSTSDGELWCFLVLAPHSDLEALKPKLKAALRTELSPRHVPDRYFVVADIPRTLSGKKCEVPVKRILAGVAPEKAVSRDALGNPAALDTFVSLAATL</sequence>
<keyword evidence="2 7" id="KW-0436">Ligase</keyword>
<dbReference type="EMBL" id="BAAANY010000018">
    <property type="protein sequence ID" value="GAA1690821.1"/>
    <property type="molecule type" value="Genomic_DNA"/>
</dbReference>
<evidence type="ECO:0000259" key="6">
    <source>
        <dbReference type="Pfam" id="PF16177"/>
    </source>
</evidence>
<keyword evidence="3" id="KW-0547">Nucleotide-binding</keyword>
<dbReference type="Pfam" id="PF00501">
    <property type="entry name" value="AMP-binding"/>
    <property type="match status" value="1"/>
</dbReference>
<reference evidence="7 8" key="1">
    <citation type="journal article" date="2019" name="Int. J. Syst. Evol. Microbiol.">
        <title>The Global Catalogue of Microorganisms (GCM) 10K type strain sequencing project: providing services to taxonomists for standard genome sequencing and annotation.</title>
        <authorList>
            <consortium name="The Broad Institute Genomics Platform"/>
            <consortium name="The Broad Institute Genome Sequencing Center for Infectious Disease"/>
            <person name="Wu L."/>
            <person name="Ma J."/>
        </authorList>
    </citation>
    <scope>NUCLEOTIDE SEQUENCE [LARGE SCALE GENOMIC DNA]</scope>
    <source>
        <strain evidence="7 8">JCM 14718</strain>
    </source>
</reference>
<dbReference type="InterPro" id="IPR045851">
    <property type="entry name" value="AMP-bd_C_sf"/>
</dbReference>
<dbReference type="Gene3D" id="3.40.50.12780">
    <property type="entry name" value="N-terminal domain of ligase-like"/>
    <property type="match status" value="1"/>
</dbReference>
<evidence type="ECO:0000256" key="2">
    <source>
        <dbReference type="ARBA" id="ARBA00022598"/>
    </source>
</evidence>
<keyword evidence="8" id="KW-1185">Reference proteome</keyword>
<dbReference type="PANTHER" id="PTHR42921:SF1">
    <property type="entry name" value="ACETOACETYL-COA SYNTHETASE"/>
    <property type="match status" value="1"/>
</dbReference>
<evidence type="ECO:0000259" key="5">
    <source>
        <dbReference type="Pfam" id="PF00501"/>
    </source>
</evidence>
<evidence type="ECO:0000313" key="8">
    <source>
        <dbReference type="Proteomes" id="UP001500618"/>
    </source>
</evidence>
<feature type="domain" description="AMP-dependent synthetase/ligase" evidence="5">
    <location>
        <begin position="109"/>
        <end position="478"/>
    </location>
</feature>
<accession>A0ABN2HNK7</accession>
<feature type="domain" description="Acetyl-coenzyme A synthetase N-terminal" evidence="6">
    <location>
        <begin position="43"/>
        <end position="99"/>
    </location>
</feature>
<proteinExistence type="inferred from homology"/>
<dbReference type="PROSITE" id="PS00455">
    <property type="entry name" value="AMP_BINDING"/>
    <property type="match status" value="1"/>
</dbReference>
<dbReference type="SUPFAM" id="SSF56801">
    <property type="entry name" value="Acetyl-CoA synthetase-like"/>
    <property type="match status" value="1"/>
</dbReference>
<dbReference type="NCBIfam" id="NF002937">
    <property type="entry name" value="PRK03584.1"/>
    <property type="match status" value="1"/>
</dbReference>
<comment type="similarity">
    <text evidence="1">Belongs to the ATP-dependent AMP-binding enzyme family.</text>
</comment>
<dbReference type="InterPro" id="IPR032387">
    <property type="entry name" value="ACAS_N"/>
</dbReference>
<protein>
    <submittedName>
        <fullName evidence="7">Acetoacetate--CoA ligase</fullName>
    </submittedName>
</protein>
<evidence type="ECO:0000313" key="7">
    <source>
        <dbReference type="EMBL" id="GAA1690821.1"/>
    </source>
</evidence>
<keyword evidence="4" id="KW-0067">ATP-binding</keyword>
<evidence type="ECO:0000256" key="3">
    <source>
        <dbReference type="ARBA" id="ARBA00022741"/>
    </source>
</evidence>
<evidence type="ECO:0000256" key="1">
    <source>
        <dbReference type="ARBA" id="ARBA00006432"/>
    </source>
</evidence>
<dbReference type="GO" id="GO:0016874">
    <property type="term" value="F:ligase activity"/>
    <property type="evidence" value="ECO:0007669"/>
    <property type="project" value="UniProtKB-KW"/>
</dbReference>
<dbReference type="Gene3D" id="3.30.300.30">
    <property type="match status" value="1"/>
</dbReference>
<name>A0ABN2HNK7_9ACTN</name>
<dbReference type="InterPro" id="IPR042099">
    <property type="entry name" value="ANL_N_sf"/>
</dbReference>
<dbReference type="InterPro" id="IPR020845">
    <property type="entry name" value="AMP-binding_CS"/>
</dbReference>
<dbReference type="NCBIfam" id="TIGR01217">
    <property type="entry name" value="ac_ac_CoA_syn"/>
    <property type="match status" value="1"/>
</dbReference>
<dbReference type="Proteomes" id="UP001500618">
    <property type="component" value="Unassembled WGS sequence"/>
</dbReference>
<dbReference type="InterPro" id="IPR000873">
    <property type="entry name" value="AMP-dep_synth/lig_dom"/>
</dbReference>
<dbReference type="RefSeq" id="WP_344312405.1">
    <property type="nucleotide sequence ID" value="NZ_BAAANY010000018.1"/>
</dbReference>
<dbReference type="InterPro" id="IPR005914">
    <property type="entry name" value="Acac_CoA_synth"/>
</dbReference>
<dbReference type="PANTHER" id="PTHR42921">
    <property type="entry name" value="ACETOACETYL-COA SYNTHETASE"/>
    <property type="match status" value="1"/>
</dbReference>
<dbReference type="Pfam" id="PF16177">
    <property type="entry name" value="ACAS_N"/>
    <property type="match status" value="1"/>
</dbReference>
<evidence type="ECO:0000256" key="4">
    <source>
        <dbReference type="ARBA" id="ARBA00022840"/>
    </source>
</evidence>